<proteinExistence type="predicted"/>
<evidence type="ECO:0000313" key="1">
    <source>
        <dbReference type="EMBL" id="JAH85662.1"/>
    </source>
</evidence>
<reference evidence="1" key="2">
    <citation type="journal article" date="2015" name="Fish Shellfish Immunol.">
        <title>Early steps in the European eel (Anguilla anguilla)-Vibrio vulnificus interaction in the gills: Role of the RtxA13 toxin.</title>
        <authorList>
            <person name="Callol A."/>
            <person name="Pajuelo D."/>
            <person name="Ebbesson L."/>
            <person name="Teles M."/>
            <person name="MacKenzie S."/>
            <person name="Amaro C."/>
        </authorList>
    </citation>
    <scope>NUCLEOTIDE SEQUENCE</scope>
</reference>
<name>A0A0E9W5L4_ANGAN</name>
<organism evidence="1">
    <name type="scientific">Anguilla anguilla</name>
    <name type="common">European freshwater eel</name>
    <name type="synonym">Muraena anguilla</name>
    <dbReference type="NCBI Taxonomy" id="7936"/>
    <lineage>
        <taxon>Eukaryota</taxon>
        <taxon>Metazoa</taxon>
        <taxon>Chordata</taxon>
        <taxon>Craniata</taxon>
        <taxon>Vertebrata</taxon>
        <taxon>Euteleostomi</taxon>
        <taxon>Actinopterygii</taxon>
        <taxon>Neopterygii</taxon>
        <taxon>Teleostei</taxon>
        <taxon>Anguilliformes</taxon>
        <taxon>Anguillidae</taxon>
        <taxon>Anguilla</taxon>
    </lineage>
</organism>
<dbReference type="EMBL" id="GBXM01022915">
    <property type="protein sequence ID" value="JAH85662.1"/>
    <property type="molecule type" value="Transcribed_RNA"/>
</dbReference>
<reference evidence="1" key="1">
    <citation type="submission" date="2014-11" db="EMBL/GenBank/DDBJ databases">
        <authorList>
            <person name="Amaro Gonzalez C."/>
        </authorList>
    </citation>
    <scope>NUCLEOTIDE SEQUENCE</scope>
</reference>
<dbReference type="AlphaFoldDB" id="A0A0E9W5L4"/>
<sequence length="67" mass="8072">MTCESLTRFKFSKQNYIINIRQQQEKKVTEMEKHSLIGSQCLHEQSVLDYKNMFESEQLVTHSQWSF</sequence>
<protein>
    <submittedName>
        <fullName evidence="1">Uncharacterized protein</fullName>
    </submittedName>
</protein>
<accession>A0A0E9W5L4</accession>